<organism evidence="9 10">
    <name type="scientific">Pegethrix bostrychoides GSE-TBD4-15B</name>
    <dbReference type="NCBI Taxonomy" id="2839662"/>
    <lineage>
        <taxon>Bacteria</taxon>
        <taxon>Bacillati</taxon>
        <taxon>Cyanobacteriota</taxon>
        <taxon>Cyanophyceae</taxon>
        <taxon>Oculatellales</taxon>
        <taxon>Oculatellaceae</taxon>
        <taxon>Pegethrix</taxon>
    </lineage>
</organism>
<dbReference type="InterPro" id="IPR052348">
    <property type="entry name" value="Metallopeptidase_M50B"/>
</dbReference>
<evidence type="ECO:0000313" key="10">
    <source>
        <dbReference type="Proteomes" id="UP000707356"/>
    </source>
</evidence>
<feature type="transmembrane region" description="Helical" evidence="7">
    <location>
        <begin position="168"/>
        <end position="190"/>
    </location>
</feature>
<dbReference type="EMBL" id="JAHHHV010000088">
    <property type="protein sequence ID" value="MBW4468393.1"/>
    <property type="molecule type" value="Genomic_DNA"/>
</dbReference>
<evidence type="ECO:0000256" key="6">
    <source>
        <dbReference type="ARBA" id="ARBA00023136"/>
    </source>
</evidence>
<feature type="transmembrane region" description="Helical" evidence="7">
    <location>
        <begin position="124"/>
        <end position="142"/>
    </location>
</feature>
<dbReference type="AlphaFoldDB" id="A0A951PGB4"/>
<evidence type="ECO:0000259" key="8">
    <source>
        <dbReference type="Pfam" id="PF02163"/>
    </source>
</evidence>
<feature type="transmembrane region" description="Helical" evidence="7">
    <location>
        <begin position="57"/>
        <end position="76"/>
    </location>
</feature>
<comment type="similarity">
    <text evidence="3">Belongs to the peptidase M50B family.</text>
</comment>
<evidence type="ECO:0000256" key="3">
    <source>
        <dbReference type="ARBA" id="ARBA00007931"/>
    </source>
</evidence>
<comment type="caution">
    <text evidence="9">The sequence shown here is derived from an EMBL/GenBank/DDBJ whole genome shotgun (WGS) entry which is preliminary data.</text>
</comment>
<proteinExistence type="inferred from homology"/>
<keyword evidence="9" id="KW-0378">Hydrolase</keyword>
<dbReference type="Pfam" id="PF02163">
    <property type="entry name" value="Peptidase_M50"/>
    <property type="match status" value="1"/>
</dbReference>
<evidence type="ECO:0000256" key="2">
    <source>
        <dbReference type="ARBA" id="ARBA00004141"/>
    </source>
</evidence>
<keyword evidence="5 7" id="KW-1133">Transmembrane helix</keyword>
<keyword evidence="4 7" id="KW-0812">Transmembrane</keyword>
<feature type="domain" description="Peptidase M50" evidence="8">
    <location>
        <begin position="109"/>
        <end position="177"/>
    </location>
</feature>
<dbReference type="PANTHER" id="PTHR35864">
    <property type="entry name" value="ZINC METALLOPROTEASE MJ0611-RELATED"/>
    <property type="match status" value="1"/>
</dbReference>
<feature type="transmembrane region" description="Helical" evidence="7">
    <location>
        <begin position="12"/>
        <end position="37"/>
    </location>
</feature>
<evidence type="ECO:0000256" key="4">
    <source>
        <dbReference type="ARBA" id="ARBA00022692"/>
    </source>
</evidence>
<sequence>MLFIHNLFSNPTGFFTTVTIVVISVMLHELAHGYMALSQGDDTPRVSGHLTLNPIRLLSWQSLVFLCVAGLAWGQMPVNPTRFRWGKLSSILVFVAGPLANLAIGFLLIGLYKFSALLNLAHPEILLLASQINLVLFLLNLLPIPPLDGFQVLCEIIPPLSSLQRNRWALFMLMIILLIPAFGTGLSTAARSMISAAIA</sequence>
<gene>
    <name evidence="9" type="ORF">KME07_23450</name>
</gene>
<dbReference type="GO" id="GO:0008233">
    <property type="term" value="F:peptidase activity"/>
    <property type="evidence" value="ECO:0007669"/>
    <property type="project" value="UniProtKB-KW"/>
</dbReference>
<dbReference type="Proteomes" id="UP000707356">
    <property type="component" value="Unassembled WGS sequence"/>
</dbReference>
<evidence type="ECO:0000256" key="7">
    <source>
        <dbReference type="SAM" id="Phobius"/>
    </source>
</evidence>
<evidence type="ECO:0000256" key="5">
    <source>
        <dbReference type="ARBA" id="ARBA00022989"/>
    </source>
</evidence>
<reference evidence="9" key="1">
    <citation type="submission" date="2021-05" db="EMBL/GenBank/DDBJ databases">
        <authorList>
            <person name="Pietrasiak N."/>
            <person name="Ward R."/>
            <person name="Stajich J.E."/>
            <person name="Kurbessoian T."/>
        </authorList>
    </citation>
    <scope>NUCLEOTIDE SEQUENCE</scope>
    <source>
        <strain evidence="9">GSE-TBD4-15B</strain>
    </source>
</reference>
<keyword evidence="6 7" id="KW-0472">Membrane</keyword>
<protein>
    <submittedName>
        <fullName evidence="9">Site-2 protease family protein</fullName>
    </submittedName>
</protein>
<dbReference type="GO" id="GO:0016020">
    <property type="term" value="C:membrane"/>
    <property type="evidence" value="ECO:0007669"/>
    <property type="project" value="UniProtKB-SubCell"/>
</dbReference>
<evidence type="ECO:0000256" key="1">
    <source>
        <dbReference type="ARBA" id="ARBA00001947"/>
    </source>
</evidence>
<accession>A0A951PGB4</accession>
<dbReference type="PANTHER" id="PTHR35864:SF1">
    <property type="entry name" value="ZINC METALLOPROTEASE YWHC-RELATED"/>
    <property type="match status" value="1"/>
</dbReference>
<comment type="cofactor">
    <cofactor evidence="1">
        <name>Zn(2+)</name>
        <dbReference type="ChEBI" id="CHEBI:29105"/>
    </cofactor>
</comment>
<keyword evidence="9" id="KW-0645">Protease</keyword>
<feature type="transmembrane region" description="Helical" evidence="7">
    <location>
        <begin position="88"/>
        <end position="112"/>
    </location>
</feature>
<dbReference type="InterPro" id="IPR008915">
    <property type="entry name" value="Peptidase_M50"/>
</dbReference>
<name>A0A951PGB4_9CYAN</name>
<reference evidence="9" key="2">
    <citation type="journal article" date="2022" name="Microbiol. Resour. Announc.">
        <title>Metagenome Sequencing to Explore Phylogenomics of Terrestrial Cyanobacteria.</title>
        <authorList>
            <person name="Ward R.D."/>
            <person name="Stajich J.E."/>
            <person name="Johansen J.R."/>
            <person name="Huntemann M."/>
            <person name="Clum A."/>
            <person name="Foster B."/>
            <person name="Foster B."/>
            <person name="Roux S."/>
            <person name="Palaniappan K."/>
            <person name="Varghese N."/>
            <person name="Mukherjee S."/>
            <person name="Reddy T.B.K."/>
            <person name="Daum C."/>
            <person name="Copeland A."/>
            <person name="Chen I.A."/>
            <person name="Ivanova N.N."/>
            <person name="Kyrpides N.C."/>
            <person name="Shapiro N."/>
            <person name="Eloe-Fadrosh E.A."/>
            <person name="Pietrasiak N."/>
        </authorList>
    </citation>
    <scope>NUCLEOTIDE SEQUENCE</scope>
    <source>
        <strain evidence="9">GSE-TBD4-15B</strain>
    </source>
</reference>
<evidence type="ECO:0000313" key="9">
    <source>
        <dbReference type="EMBL" id="MBW4468393.1"/>
    </source>
</evidence>
<comment type="subcellular location">
    <subcellularLocation>
        <location evidence="2">Membrane</location>
        <topology evidence="2">Multi-pass membrane protein</topology>
    </subcellularLocation>
</comment>
<dbReference type="GO" id="GO:0006508">
    <property type="term" value="P:proteolysis"/>
    <property type="evidence" value="ECO:0007669"/>
    <property type="project" value="UniProtKB-KW"/>
</dbReference>